<dbReference type="InterPro" id="IPR038009">
    <property type="entry name" value="GlmU_C_LbH"/>
</dbReference>
<evidence type="ECO:0000256" key="8">
    <source>
        <dbReference type="ARBA" id="ARBA00022737"/>
    </source>
</evidence>
<feature type="binding site" evidence="18">
    <location>
        <position position="227"/>
    </location>
    <ligand>
        <name>UDP-N-acetyl-alpha-D-glucosamine</name>
        <dbReference type="ChEBI" id="CHEBI:57705"/>
    </ligand>
</feature>
<dbReference type="RefSeq" id="WP_175452570.1">
    <property type="nucleotide sequence ID" value="NZ_FMWD01000008.1"/>
</dbReference>
<evidence type="ECO:0000313" key="21">
    <source>
        <dbReference type="EMBL" id="SCZ64427.1"/>
    </source>
</evidence>
<keyword evidence="5 18" id="KW-0808">Transferase</keyword>
<evidence type="ECO:0000256" key="5">
    <source>
        <dbReference type="ARBA" id="ARBA00022679"/>
    </source>
</evidence>
<feature type="binding site" evidence="18">
    <location>
        <position position="333"/>
    </location>
    <ligand>
        <name>UDP-N-acetyl-alpha-D-glucosamine</name>
        <dbReference type="ChEBI" id="CHEBI:57705"/>
    </ligand>
</feature>
<feature type="binding site" evidence="18">
    <location>
        <begin position="386"/>
        <end position="387"/>
    </location>
    <ligand>
        <name>acetyl-CoA</name>
        <dbReference type="ChEBI" id="CHEBI:57288"/>
    </ligand>
</feature>
<dbReference type="InterPro" id="IPR029044">
    <property type="entry name" value="Nucleotide-diphossugar_trans"/>
</dbReference>
<dbReference type="HAMAP" id="MF_01631">
    <property type="entry name" value="GlmU"/>
    <property type="match status" value="1"/>
</dbReference>
<dbReference type="InterPro" id="IPR050065">
    <property type="entry name" value="GlmU-like"/>
</dbReference>
<keyword evidence="6 18" id="KW-0548">Nucleotidyltransferase</keyword>
<feature type="binding site" evidence="18">
    <location>
        <position position="351"/>
    </location>
    <ligand>
        <name>UDP-N-acetyl-alpha-D-glucosamine</name>
        <dbReference type="ChEBI" id="CHEBI:57705"/>
    </ligand>
</feature>
<dbReference type="GO" id="GO:0019134">
    <property type="term" value="F:glucosamine-1-phosphate N-acetyltransferase activity"/>
    <property type="evidence" value="ECO:0007669"/>
    <property type="project" value="UniProtKB-UniRule"/>
</dbReference>
<comment type="subcellular location">
    <subcellularLocation>
        <location evidence="1 18">Cytoplasm</location>
    </subcellularLocation>
</comment>
<dbReference type="STRING" id="415747.SAMN03097708_02629"/>
<feature type="binding site" evidence="18">
    <location>
        <position position="440"/>
    </location>
    <ligand>
        <name>acetyl-CoA</name>
        <dbReference type="ChEBI" id="CHEBI:57288"/>
    </ligand>
</feature>
<accession>A0A1G5QRN8</accession>
<dbReference type="GO" id="GO:0006048">
    <property type="term" value="P:UDP-N-acetylglucosamine biosynthetic process"/>
    <property type="evidence" value="ECO:0007669"/>
    <property type="project" value="UniProtKB-UniPathway"/>
</dbReference>
<comment type="subunit">
    <text evidence="18">Homotrimer.</text>
</comment>
<dbReference type="InterPro" id="IPR056729">
    <property type="entry name" value="GMPPB_C"/>
</dbReference>
<dbReference type="InterPro" id="IPR001451">
    <property type="entry name" value="Hexapep"/>
</dbReference>
<evidence type="ECO:0000256" key="3">
    <source>
        <dbReference type="ARBA" id="ARBA00007947"/>
    </source>
</evidence>
<dbReference type="Gene3D" id="3.90.550.10">
    <property type="entry name" value="Spore Coat Polysaccharide Biosynthesis Protein SpsA, Chain A"/>
    <property type="match status" value="1"/>
</dbReference>
<keyword evidence="12 18" id="KW-0511">Multifunctional enzyme</keyword>
<evidence type="ECO:0000256" key="9">
    <source>
        <dbReference type="ARBA" id="ARBA00022842"/>
    </source>
</evidence>
<sequence length="457" mass="48794">MSNHLEVIILAAGQGTRMRSSLPKVLHPLAGKPLLGHVLDTARQLEPTGIHVVYGYGGKQVIDTFEEESVHWAEQAEQLGTGHAVAAALPGVAEEATALILYGDVPLIGPNTLQRLVEAVSGETLVLLTAILDDPHGYGRIIRDYKGQVQRIVEQKDATTEERSVCEVNTGMMAMPAARLKEWLGRVENNNAQGEYYLTDIIALARADGVAVEAVIDDDLEEISGVNDRVQLAALERSYQRRRAEELMRSGATLIDPARFDLRGTLRVGRDVSIDVNVVVEGEVSLGDGVTIGANCILRDAVIEEGTTVEPMTIIEQARIGPNCQVGPFARVRPGTEMAAKAKVGNFVEVKKSRIGAGSKVNHLSYIGDTIMGADVNVGAGTITCNYDGANKYQTNIGDGVFIGSDTQLVAPVEVADGATIGAGSTITKDTPAGELTLSRSKQITIKGWKRPVKKSG</sequence>
<comment type="pathway">
    <text evidence="18">Nucleotide-sugar biosynthesis; UDP-N-acetyl-alpha-D-glucosamine biosynthesis; N-acetyl-alpha-D-glucosamine 1-phosphate from alpha-D-glucosamine 6-phosphate (route II): step 2/2.</text>
</comment>
<name>A0A1G5QRN8_9GAMM</name>
<evidence type="ECO:0000256" key="16">
    <source>
        <dbReference type="ARBA" id="ARBA00048493"/>
    </source>
</evidence>
<feature type="binding site" evidence="18">
    <location>
        <begin position="10"/>
        <end position="13"/>
    </location>
    <ligand>
        <name>UDP-N-acetyl-alpha-D-glucosamine</name>
        <dbReference type="ChEBI" id="CHEBI:57705"/>
    </ligand>
</feature>
<feature type="region of interest" description="N-acetyltransferase" evidence="18">
    <location>
        <begin position="251"/>
        <end position="457"/>
    </location>
</feature>
<feature type="binding site" evidence="18">
    <location>
        <position position="139"/>
    </location>
    <ligand>
        <name>UDP-N-acetyl-alpha-D-glucosamine</name>
        <dbReference type="ChEBI" id="CHEBI:57705"/>
    </ligand>
</feature>
<dbReference type="Pfam" id="PF00132">
    <property type="entry name" value="Hexapep"/>
    <property type="match status" value="1"/>
</dbReference>
<keyword evidence="4 18" id="KW-0963">Cytoplasm</keyword>
<dbReference type="GO" id="GO:0071555">
    <property type="term" value="P:cell wall organization"/>
    <property type="evidence" value="ECO:0007669"/>
    <property type="project" value="UniProtKB-KW"/>
</dbReference>
<evidence type="ECO:0000313" key="22">
    <source>
        <dbReference type="Proteomes" id="UP000199648"/>
    </source>
</evidence>
<dbReference type="SUPFAM" id="SSF53448">
    <property type="entry name" value="Nucleotide-diphospho-sugar transferases"/>
    <property type="match status" value="1"/>
</dbReference>
<evidence type="ECO:0000256" key="11">
    <source>
        <dbReference type="ARBA" id="ARBA00022984"/>
    </source>
</evidence>
<keyword evidence="14 18" id="KW-0961">Cell wall biogenesis/degradation</keyword>
<evidence type="ECO:0000256" key="17">
    <source>
        <dbReference type="ARBA" id="ARBA00049628"/>
    </source>
</evidence>
<feature type="binding site" evidence="18">
    <location>
        <position position="154"/>
    </location>
    <ligand>
        <name>UDP-N-acetyl-alpha-D-glucosamine</name>
        <dbReference type="ChEBI" id="CHEBI:57705"/>
    </ligand>
</feature>
<dbReference type="Proteomes" id="UP000199648">
    <property type="component" value="Unassembled WGS sequence"/>
</dbReference>
<proteinExistence type="inferred from homology"/>
<organism evidence="21 22">
    <name type="scientific">Thiohalomonas denitrificans</name>
    <dbReference type="NCBI Taxonomy" id="415747"/>
    <lineage>
        <taxon>Bacteria</taxon>
        <taxon>Pseudomonadati</taxon>
        <taxon>Pseudomonadota</taxon>
        <taxon>Gammaproteobacteria</taxon>
        <taxon>Thiohalomonadales</taxon>
        <taxon>Thiohalomonadaceae</taxon>
        <taxon>Thiohalomonas</taxon>
    </lineage>
</organism>
<evidence type="ECO:0000256" key="18">
    <source>
        <dbReference type="HAMAP-Rule" id="MF_01631"/>
    </source>
</evidence>
<evidence type="ECO:0000256" key="13">
    <source>
        <dbReference type="ARBA" id="ARBA00023315"/>
    </source>
</evidence>
<feature type="binding site" evidence="18">
    <location>
        <position position="24"/>
    </location>
    <ligand>
        <name>UDP-N-acetyl-alpha-D-glucosamine</name>
        <dbReference type="ChEBI" id="CHEBI:57705"/>
    </ligand>
</feature>
<dbReference type="Pfam" id="PF12804">
    <property type="entry name" value="NTP_transf_3"/>
    <property type="match status" value="1"/>
</dbReference>
<feature type="binding site" evidence="18">
    <location>
        <position position="227"/>
    </location>
    <ligand>
        <name>Mg(2+)</name>
        <dbReference type="ChEBI" id="CHEBI:18420"/>
    </ligand>
</feature>
<reference evidence="21 22" key="1">
    <citation type="submission" date="2016-10" db="EMBL/GenBank/DDBJ databases">
        <authorList>
            <person name="de Groot N.N."/>
        </authorList>
    </citation>
    <scope>NUCLEOTIDE SEQUENCE [LARGE SCALE GENOMIC DNA]</scope>
    <source>
        <strain evidence="21 22">HLD2</strain>
    </source>
</reference>
<protein>
    <recommendedName>
        <fullName evidence="18">Bifunctional protein GlmU</fullName>
    </recommendedName>
    <domain>
        <recommendedName>
            <fullName evidence="18">UDP-N-acetylglucosamine pyrophosphorylase</fullName>
            <ecNumber evidence="18">2.7.7.23</ecNumber>
        </recommendedName>
        <alternativeName>
            <fullName evidence="18">N-acetylglucosamine-1-phosphate uridyltransferase</fullName>
        </alternativeName>
    </domain>
    <domain>
        <recommendedName>
            <fullName evidence="18">Glucosamine-1-phosphate N-acetyltransferase</fullName>
            <ecNumber evidence="18">2.3.1.157</ecNumber>
        </recommendedName>
    </domain>
</protein>
<feature type="binding site" evidence="18">
    <location>
        <position position="380"/>
    </location>
    <ligand>
        <name>acetyl-CoA</name>
        <dbReference type="ChEBI" id="CHEBI:57288"/>
    </ligand>
</feature>
<dbReference type="NCBIfam" id="TIGR01173">
    <property type="entry name" value="glmU"/>
    <property type="match status" value="1"/>
</dbReference>
<dbReference type="CDD" id="cd02540">
    <property type="entry name" value="GT2_GlmU_N_bac"/>
    <property type="match status" value="1"/>
</dbReference>
<dbReference type="CDD" id="cd03353">
    <property type="entry name" value="LbH_GlmU_C"/>
    <property type="match status" value="1"/>
</dbReference>
<evidence type="ECO:0000256" key="14">
    <source>
        <dbReference type="ARBA" id="ARBA00023316"/>
    </source>
</evidence>
<dbReference type="EC" id="2.3.1.157" evidence="18"/>
<dbReference type="InterPro" id="IPR025877">
    <property type="entry name" value="MobA-like_NTP_Trfase"/>
</dbReference>
<comment type="catalytic activity">
    <reaction evidence="15 18">
        <text>alpha-D-glucosamine 1-phosphate + acetyl-CoA = N-acetyl-alpha-D-glucosamine 1-phosphate + CoA + H(+)</text>
        <dbReference type="Rhea" id="RHEA:13725"/>
        <dbReference type="ChEBI" id="CHEBI:15378"/>
        <dbReference type="ChEBI" id="CHEBI:57287"/>
        <dbReference type="ChEBI" id="CHEBI:57288"/>
        <dbReference type="ChEBI" id="CHEBI:57776"/>
        <dbReference type="ChEBI" id="CHEBI:58516"/>
        <dbReference type="EC" id="2.3.1.157"/>
    </reaction>
</comment>
<feature type="binding site" evidence="18">
    <location>
        <position position="377"/>
    </location>
    <ligand>
        <name>UDP-N-acetyl-alpha-D-glucosamine</name>
        <dbReference type="ChEBI" id="CHEBI:57705"/>
    </ligand>
</feature>
<feature type="binding site" evidence="18">
    <location>
        <position position="423"/>
    </location>
    <ligand>
        <name>acetyl-CoA</name>
        <dbReference type="ChEBI" id="CHEBI:57288"/>
    </ligand>
</feature>
<feature type="binding site" evidence="18">
    <location>
        <position position="169"/>
    </location>
    <ligand>
        <name>UDP-N-acetyl-alpha-D-glucosamine</name>
        <dbReference type="ChEBI" id="CHEBI:57705"/>
    </ligand>
</feature>
<dbReference type="PANTHER" id="PTHR43584:SF3">
    <property type="entry name" value="BIFUNCTIONAL PROTEIN GLMU"/>
    <property type="match status" value="1"/>
</dbReference>
<keyword evidence="9 18" id="KW-0460">Magnesium</keyword>
<dbReference type="PANTHER" id="PTHR43584">
    <property type="entry name" value="NUCLEOTIDYL TRANSFERASE"/>
    <property type="match status" value="1"/>
</dbReference>
<keyword evidence="7 18" id="KW-0479">Metal-binding</keyword>
<dbReference type="GO" id="GO:0005737">
    <property type="term" value="C:cytoplasm"/>
    <property type="evidence" value="ECO:0007669"/>
    <property type="project" value="UniProtKB-SubCell"/>
</dbReference>
<evidence type="ECO:0000256" key="1">
    <source>
        <dbReference type="ARBA" id="ARBA00004496"/>
    </source>
</evidence>
<keyword evidence="13 18" id="KW-0012">Acyltransferase</keyword>
<feature type="active site" description="Proton acceptor" evidence="18">
    <location>
        <position position="363"/>
    </location>
</feature>
<dbReference type="Gene3D" id="2.160.10.10">
    <property type="entry name" value="Hexapeptide repeat proteins"/>
    <property type="match status" value="1"/>
</dbReference>
<keyword evidence="8 18" id="KW-0677">Repeat</keyword>
<evidence type="ECO:0000259" key="20">
    <source>
        <dbReference type="Pfam" id="PF25087"/>
    </source>
</evidence>
<evidence type="ECO:0000256" key="15">
    <source>
        <dbReference type="ARBA" id="ARBA00048247"/>
    </source>
</evidence>
<feature type="binding site" evidence="18">
    <location>
        <position position="405"/>
    </location>
    <ligand>
        <name>acetyl-CoA</name>
        <dbReference type="ChEBI" id="CHEBI:57288"/>
    </ligand>
</feature>
<feature type="binding site" evidence="18">
    <location>
        <position position="104"/>
    </location>
    <ligand>
        <name>Mg(2+)</name>
        <dbReference type="ChEBI" id="CHEBI:18420"/>
    </ligand>
</feature>
<evidence type="ECO:0000256" key="4">
    <source>
        <dbReference type="ARBA" id="ARBA00022490"/>
    </source>
</evidence>
<dbReference type="InterPro" id="IPR011004">
    <property type="entry name" value="Trimer_LpxA-like_sf"/>
</dbReference>
<dbReference type="EMBL" id="FMWD01000008">
    <property type="protein sequence ID" value="SCZ64427.1"/>
    <property type="molecule type" value="Genomic_DNA"/>
</dbReference>
<evidence type="ECO:0000259" key="19">
    <source>
        <dbReference type="Pfam" id="PF12804"/>
    </source>
</evidence>
<dbReference type="GO" id="GO:0016020">
    <property type="term" value="C:membrane"/>
    <property type="evidence" value="ECO:0007669"/>
    <property type="project" value="GOC"/>
</dbReference>
<dbReference type="EC" id="2.7.7.23" evidence="18"/>
<evidence type="ECO:0000256" key="10">
    <source>
        <dbReference type="ARBA" id="ARBA00022960"/>
    </source>
</evidence>
<dbReference type="GO" id="GO:0000902">
    <property type="term" value="P:cell morphogenesis"/>
    <property type="evidence" value="ECO:0007669"/>
    <property type="project" value="UniProtKB-UniRule"/>
</dbReference>
<dbReference type="Pfam" id="PF25087">
    <property type="entry name" value="GMPPB_C"/>
    <property type="match status" value="1"/>
</dbReference>
<dbReference type="UniPathway" id="UPA00973"/>
<feature type="region of interest" description="Pyrophosphorylase" evidence="18">
    <location>
        <begin position="1"/>
        <end position="229"/>
    </location>
</feature>
<keyword evidence="11 18" id="KW-0573">Peptidoglycan synthesis</keyword>
<feature type="region of interest" description="Linker" evidence="18">
    <location>
        <begin position="230"/>
        <end position="250"/>
    </location>
</feature>
<comment type="pathway">
    <text evidence="18">Bacterial outer membrane biogenesis; LPS lipid A biosynthesis.</text>
</comment>
<feature type="binding site" evidence="18">
    <location>
        <position position="366"/>
    </location>
    <ligand>
        <name>UDP-N-acetyl-alpha-D-glucosamine</name>
        <dbReference type="ChEBI" id="CHEBI:57705"/>
    </ligand>
</feature>
<dbReference type="GO" id="GO:0000287">
    <property type="term" value="F:magnesium ion binding"/>
    <property type="evidence" value="ECO:0007669"/>
    <property type="project" value="UniProtKB-UniRule"/>
</dbReference>
<dbReference type="UniPathway" id="UPA00113">
    <property type="reaction ID" value="UER00532"/>
</dbReference>
<keyword evidence="10 18" id="KW-0133">Cell shape</keyword>
<evidence type="ECO:0000256" key="12">
    <source>
        <dbReference type="ARBA" id="ARBA00023268"/>
    </source>
</evidence>
<dbReference type="AlphaFoldDB" id="A0A1G5QRN8"/>
<dbReference type="GO" id="GO:0008360">
    <property type="term" value="P:regulation of cell shape"/>
    <property type="evidence" value="ECO:0007669"/>
    <property type="project" value="UniProtKB-KW"/>
</dbReference>
<feature type="domain" description="Mannose-1-phosphate guanyltransferase C-terminal" evidence="20">
    <location>
        <begin position="265"/>
        <end position="340"/>
    </location>
</feature>
<keyword evidence="22" id="KW-1185">Reference proteome</keyword>
<comment type="pathway">
    <text evidence="18">Nucleotide-sugar biosynthesis; UDP-N-acetyl-alpha-D-glucosamine biosynthesis; UDP-N-acetyl-alpha-D-glucosamine from N-acetyl-alpha-D-glucosamine 1-phosphate: step 1/1.</text>
</comment>
<dbReference type="InterPro" id="IPR005882">
    <property type="entry name" value="Bifunctional_GlmU"/>
</dbReference>
<evidence type="ECO:0000256" key="2">
    <source>
        <dbReference type="ARBA" id="ARBA00007707"/>
    </source>
</evidence>
<evidence type="ECO:0000256" key="7">
    <source>
        <dbReference type="ARBA" id="ARBA00022723"/>
    </source>
</evidence>
<dbReference type="SUPFAM" id="SSF51161">
    <property type="entry name" value="Trimeric LpxA-like enzymes"/>
    <property type="match status" value="1"/>
</dbReference>
<gene>
    <name evidence="18" type="primary">glmU</name>
    <name evidence="21" type="ORF">SAMN03097708_02629</name>
</gene>
<comment type="similarity">
    <text evidence="2 18">In the C-terminal section; belongs to the transferase hexapeptide repeat family.</text>
</comment>
<comment type="function">
    <text evidence="17 18">Catalyzes the last two sequential reactions in the de novo biosynthetic pathway for UDP-N-acetylglucosamine (UDP-GlcNAc). The C-terminal domain catalyzes the transfer of acetyl group from acetyl coenzyme A to glucosamine-1-phosphate (GlcN-1-P) to produce N-acetylglucosamine-1-phosphate (GlcNAc-1-P), which is converted into UDP-GlcNAc by the transfer of uridine 5-monophosphate (from uridine 5-triphosphate), a reaction catalyzed by the N-terminal domain.</text>
</comment>
<comment type="cofactor">
    <cofactor evidence="18">
        <name>Mg(2+)</name>
        <dbReference type="ChEBI" id="CHEBI:18420"/>
    </cofactor>
    <text evidence="18">Binds 1 Mg(2+) ion per subunit.</text>
</comment>
<feature type="binding site" evidence="18">
    <location>
        <begin position="80"/>
        <end position="81"/>
    </location>
    <ligand>
        <name>UDP-N-acetyl-alpha-D-glucosamine</name>
        <dbReference type="ChEBI" id="CHEBI:57705"/>
    </ligand>
</feature>
<dbReference type="GO" id="GO:0009245">
    <property type="term" value="P:lipid A biosynthetic process"/>
    <property type="evidence" value="ECO:0007669"/>
    <property type="project" value="UniProtKB-UniRule"/>
</dbReference>
<comment type="catalytic activity">
    <reaction evidence="16 18">
        <text>N-acetyl-alpha-D-glucosamine 1-phosphate + UTP + H(+) = UDP-N-acetyl-alpha-D-glucosamine + diphosphate</text>
        <dbReference type="Rhea" id="RHEA:13509"/>
        <dbReference type="ChEBI" id="CHEBI:15378"/>
        <dbReference type="ChEBI" id="CHEBI:33019"/>
        <dbReference type="ChEBI" id="CHEBI:46398"/>
        <dbReference type="ChEBI" id="CHEBI:57705"/>
        <dbReference type="ChEBI" id="CHEBI:57776"/>
        <dbReference type="EC" id="2.7.7.23"/>
    </reaction>
</comment>
<feature type="domain" description="MobA-like NTP transferase" evidence="19">
    <location>
        <begin position="7"/>
        <end position="125"/>
    </location>
</feature>
<feature type="binding site" evidence="18">
    <location>
        <position position="75"/>
    </location>
    <ligand>
        <name>UDP-N-acetyl-alpha-D-glucosamine</name>
        <dbReference type="ChEBI" id="CHEBI:57705"/>
    </ligand>
</feature>
<comment type="similarity">
    <text evidence="3 18">In the N-terminal section; belongs to the N-acetylglucosamine-1-phosphate uridyltransferase family.</text>
</comment>
<evidence type="ECO:0000256" key="6">
    <source>
        <dbReference type="ARBA" id="ARBA00022695"/>
    </source>
</evidence>
<dbReference type="GO" id="GO:0009252">
    <property type="term" value="P:peptidoglycan biosynthetic process"/>
    <property type="evidence" value="ECO:0007669"/>
    <property type="project" value="UniProtKB-UniRule"/>
</dbReference>
<feature type="binding site" evidence="18">
    <location>
        <begin position="102"/>
        <end position="104"/>
    </location>
    <ligand>
        <name>UDP-N-acetyl-alpha-D-glucosamine</name>
        <dbReference type="ChEBI" id="CHEBI:57705"/>
    </ligand>
</feature>
<dbReference type="GO" id="GO:0003977">
    <property type="term" value="F:UDP-N-acetylglucosamine diphosphorylase activity"/>
    <property type="evidence" value="ECO:0007669"/>
    <property type="project" value="UniProtKB-UniRule"/>
</dbReference>